<evidence type="ECO:0000256" key="5">
    <source>
        <dbReference type="ARBA" id="ARBA00023136"/>
    </source>
</evidence>
<dbReference type="PANTHER" id="PTHR12300">
    <property type="entry name" value="HVA22-LIKE PROTEINS"/>
    <property type="match status" value="1"/>
</dbReference>
<dbReference type="WBParaSite" id="PgR039_g091_t05">
    <property type="protein sequence ID" value="PgR039_g091_t05"/>
    <property type="gene ID" value="PgR039_g091"/>
</dbReference>
<evidence type="ECO:0000256" key="3">
    <source>
        <dbReference type="ARBA" id="ARBA00022692"/>
    </source>
</evidence>
<evidence type="ECO:0000256" key="2">
    <source>
        <dbReference type="ARBA" id="ARBA00008573"/>
    </source>
</evidence>
<keyword evidence="3 6" id="KW-0812">Transmembrane</keyword>
<evidence type="ECO:0000256" key="6">
    <source>
        <dbReference type="RuleBase" id="RU362006"/>
    </source>
</evidence>
<feature type="region of interest" description="Disordered" evidence="7">
    <location>
        <begin position="16"/>
        <end position="93"/>
    </location>
</feature>
<evidence type="ECO:0000313" key="9">
    <source>
        <dbReference type="WBParaSite" id="PgR039_g091_t05"/>
    </source>
</evidence>
<dbReference type="PANTHER" id="PTHR12300:SF161">
    <property type="entry name" value="RECEPTOR EXPRESSION-ENHANCING PROTEIN"/>
    <property type="match status" value="1"/>
</dbReference>
<feature type="transmembrane region" description="Helical" evidence="6">
    <location>
        <begin position="255"/>
        <end position="272"/>
    </location>
</feature>
<sequence>MWGLKKWISAVHLSKDKLGENRTLANKNAISNEKKEGGEKSEGDSRRSKEHDTNESDNLSGTVLKELRERKRKRNSATYTRQPSSPFDSHLGGSPLTSLVSDLSRGTLSSRTSRQSSHTMLKSKSISIMAPNPLITAWWECTPTNMHTIVLNFLYDPNNSRCDLAWTILENIIKFPRENIFYAFLITLAIYIIFNEPARFLFYAVGFAYPMLKTSRMFKYRRCGEYSRQLRYWVVFGWFALVDVFLYSYMEKRPVYWTVKTVFVFYMMVPFIRGSDLIYHDFVRSFNKRLETVIDSFSCYHE</sequence>
<keyword evidence="8" id="KW-1185">Reference proteome</keyword>
<organism evidence="8 9">
    <name type="scientific">Parascaris univalens</name>
    <name type="common">Nematode worm</name>
    <dbReference type="NCBI Taxonomy" id="6257"/>
    <lineage>
        <taxon>Eukaryota</taxon>
        <taxon>Metazoa</taxon>
        <taxon>Ecdysozoa</taxon>
        <taxon>Nematoda</taxon>
        <taxon>Chromadorea</taxon>
        <taxon>Rhabditida</taxon>
        <taxon>Spirurina</taxon>
        <taxon>Ascaridomorpha</taxon>
        <taxon>Ascaridoidea</taxon>
        <taxon>Ascarididae</taxon>
        <taxon>Parascaris</taxon>
    </lineage>
</organism>
<evidence type="ECO:0000313" key="8">
    <source>
        <dbReference type="Proteomes" id="UP000887569"/>
    </source>
</evidence>
<feature type="compositionally biased region" description="Polar residues" evidence="7">
    <location>
        <begin position="76"/>
        <end position="87"/>
    </location>
</feature>
<reference evidence="9" key="1">
    <citation type="submission" date="2022-11" db="UniProtKB">
        <authorList>
            <consortium name="WormBaseParasite"/>
        </authorList>
    </citation>
    <scope>IDENTIFICATION</scope>
</reference>
<feature type="transmembrane region" description="Helical" evidence="6">
    <location>
        <begin position="230"/>
        <end position="249"/>
    </location>
</feature>
<keyword evidence="5 6" id="KW-0472">Membrane</keyword>
<dbReference type="GO" id="GO:0016020">
    <property type="term" value="C:membrane"/>
    <property type="evidence" value="ECO:0007669"/>
    <property type="project" value="UniProtKB-SubCell"/>
</dbReference>
<accession>A0A915BGX4</accession>
<comment type="similarity">
    <text evidence="2 6">Belongs to the DP1 family.</text>
</comment>
<evidence type="ECO:0000256" key="7">
    <source>
        <dbReference type="SAM" id="MobiDB-lite"/>
    </source>
</evidence>
<dbReference type="Pfam" id="PF03134">
    <property type="entry name" value="TB2_DP1_HVA22"/>
    <property type="match status" value="1"/>
</dbReference>
<proteinExistence type="inferred from homology"/>
<evidence type="ECO:0000256" key="1">
    <source>
        <dbReference type="ARBA" id="ARBA00004141"/>
    </source>
</evidence>
<keyword evidence="4 6" id="KW-1133">Transmembrane helix</keyword>
<dbReference type="AlphaFoldDB" id="A0A915BGX4"/>
<dbReference type="InterPro" id="IPR004345">
    <property type="entry name" value="TB2_DP1_HVA22"/>
</dbReference>
<feature type="compositionally biased region" description="Basic and acidic residues" evidence="7">
    <location>
        <begin position="32"/>
        <end position="54"/>
    </location>
</feature>
<dbReference type="Proteomes" id="UP000887569">
    <property type="component" value="Unplaced"/>
</dbReference>
<protein>
    <recommendedName>
        <fullName evidence="6">Receptor expression-enhancing protein</fullName>
    </recommendedName>
</protein>
<comment type="subcellular location">
    <subcellularLocation>
        <location evidence="1 6">Membrane</location>
        <topology evidence="1 6">Multi-pass membrane protein</topology>
    </subcellularLocation>
</comment>
<evidence type="ECO:0000256" key="4">
    <source>
        <dbReference type="ARBA" id="ARBA00022989"/>
    </source>
</evidence>
<name>A0A915BGX4_PARUN</name>